<proteinExistence type="predicted"/>
<feature type="domain" description="FIST C-domain" evidence="2">
    <location>
        <begin position="237"/>
        <end position="381"/>
    </location>
</feature>
<reference evidence="3 4" key="1">
    <citation type="submission" date="2019-03" db="EMBL/GenBank/DDBJ databases">
        <authorList>
            <person name="Kim M.K.M."/>
        </authorList>
    </citation>
    <scope>NUCLEOTIDE SEQUENCE [LARGE SCALE GENOMIC DNA]</scope>
    <source>
        <strain evidence="3 4">17J68-12</strain>
    </source>
</reference>
<keyword evidence="4" id="KW-1185">Reference proteome</keyword>
<evidence type="ECO:0008006" key="5">
    <source>
        <dbReference type="Google" id="ProtNLM"/>
    </source>
</evidence>
<accession>A0A4R1B7C1</accession>
<gene>
    <name evidence="3" type="ORF">EPD60_16310</name>
</gene>
<evidence type="ECO:0000313" key="3">
    <source>
        <dbReference type="EMBL" id="TCJ12115.1"/>
    </source>
</evidence>
<dbReference type="InterPro" id="IPR019494">
    <property type="entry name" value="FIST_C"/>
</dbReference>
<dbReference type="EMBL" id="SJZI01000052">
    <property type="protein sequence ID" value="TCJ12115.1"/>
    <property type="molecule type" value="Genomic_DNA"/>
</dbReference>
<dbReference type="InterPro" id="IPR013702">
    <property type="entry name" value="FIST_domain_N"/>
</dbReference>
<feature type="domain" description="FIST" evidence="1">
    <location>
        <begin position="34"/>
        <end position="236"/>
    </location>
</feature>
<dbReference type="Pfam" id="PF08495">
    <property type="entry name" value="FIST"/>
    <property type="match status" value="1"/>
</dbReference>
<dbReference type="PANTHER" id="PTHR40252">
    <property type="entry name" value="BLR0328 PROTEIN"/>
    <property type="match status" value="1"/>
</dbReference>
<dbReference type="AlphaFoldDB" id="A0A4R1B7C1"/>
<protein>
    <recommendedName>
        <fullName evidence="5">Histidine kinase</fullName>
    </recommendedName>
</protein>
<name>A0A4R1B7C1_9BACT</name>
<dbReference type="OrthoDB" id="9770435at2"/>
<evidence type="ECO:0000259" key="1">
    <source>
        <dbReference type="SMART" id="SM00897"/>
    </source>
</evidence>
<dbReference type="Pfam" id="PF10442">
    <property type="entry name" value="FIST_C"/>
    <property type="match status" value="1"/>
</dbReference>
<comment type="caution">
    <text evidence="3">The sequence shown here is derived from an EMBL/GenBank/DDBJ whole genome shotgun (WGS) entry which is preliminary data.</text>
</comment>
<dbReference type="PANTHER" id="PTHR40252:SF2">
    <property type="entry name" value="BLR0328 PROTEIN"/>
    <property type="match status" value="1"/>
</dbReference>
<dbReference type="SMART" id="SM00897">
    <property type="entry name" value="FIST"/>
    <property type="match status" value="1"/>
</dbReference>
<evidence type="ECO:0000259" key="2">
    <source>
        <dbReference type="SMART" id="SM01204"/>
    </source>
</evidence>
<dbReference type="Proteomes" id="UP000295334">
    <property type="component" value="Unassembled WGS sequence"/>
</dbReference>
<evidence type="ECO:0000313" key="4">
    <source>
        <dbReference type="Proteomes" id="UP000295334"/>
    </source>
</evidence>
<dbReference type="SMART" id="SM01204">
    <property type="entry name" value="FIST_C"/>
    <property type="match status" value="1"/>
</dbReference>
<dbReference type="RefSeq" id="WP_131450591.1">
    <property type="nucleotide sequence ID" value="NZ_SJZI01000052.1"/>
</dbReference>
<sequence length="400" mass="43231">MATKTGTGFSSKIDSFLSGKEAAANAMAQIAPLLPHLVLCFCSDKHDPQQFLAGVRSQTGSAQVAGGAAFGVFTNTALSYEGYEGNVAVLSSDTISFKVLAQGGLNKNEYTAGAALADSIKAEQTGEEKGLILLYDSAKSAEPPLLNFATPLCKAISERLDPSLPIVGGGVMANLTLTNCFQFYNEKVVTQHVLAILISGECAFHDTIIHGCSPASSYKKITRAEGPMLYEIENRPAVEVVDELLGDRSINWSEYALYITFGVNRGEKFGTFKEEEYANRVCLAVDEQQKAMVMFEPDLKAGDEVQLMARSINLDYVENGIRNLKEKAAGNTPLFYFYINCGGRMKSYAGTELEDVEAVQRVIGTDVPLMGFYSGVEIAKVGGRLQPLDWTGVLCLLTEK</sequence>
<organism evidence="3 4">
    <name type="scientific">Flaviaesturariibacter flavus</name>
    <dbReference type="NCBI Taxonomy" id="2502780"/>
    <lineage>
        <taxon>Bacteria</taxon>
        <taxon>Pseudomonadati</taxon>
        <taxon>Bacteroidota</taxon>
        <taxon>Chitinophagia</taxon>
        <taxon>Chitinophagales</taxon>
        <taxon>Chitinophagaceae</taxon>
        <taxon>Flaviaestuariibacter</taxon>
    </lineage>
</organism>